<accession>A0A507QZU0</accession>
<dbReference type="Proteomes" id="UP000319663">
    <property type="component" value="Unassembled WGS sequence"/>
</dbReference>
<dbReference type="EMBL" id="VIFY01000048">
    <property type="protein sequence ID" value="TQB73291.1"/>
    <property type="molecule type" value="Genomic_DNA"/>
</dbReference>
<feature type="compositionally biased region" description="Gly residues" evidence="1">
    <location>
        <begin position="597"/>
        <end position="606"/>
    </location>
</feature>
<dbReference type="OrthoDB" id="5577209at2759"/>
<feature type="compositionally biased region" description="Acidic residues" evidence="1">
    <location>
        <begin position="624"/>
        <end position="634"/>
    </location>
</feature>
<keyword evidence="4" id="KW-1185">Reference proteome</keyword>
<feature type="domain" description="CUE" evidence="2">
    <location>
        <begin position="337"/>
        <end position="380"/>
    </location>
</feature>
<dbReference type="InterPro" id="IPR003892">
    <property type="entry name" value="CUE"/>
</dbReference>
<feature type="compositionally biased region" description="Basic residues" evidence="1">
    <location>
        <begin position="307"/>
        <end position="319"/>
    </location>
</feature>
<dbReference type="GO" id="GO:0043130">
    <property type="term" value="F:ubiquitin binding"/>
    <property type="evidence" value="ECO:0007669"/>
    <property type="project" value="InterPro"/>
</dbReference>
<evidence type="ECO:0000259" key="2">
    <source>
        <dbReference type="PROSITE" id="PS51140"/>
    </source>
</evidence>
<dbReference type="Pfam" id="PF02845">
    <property type="entry name" value="CUE"/>
    <property type="match status" value="1"/>
</dbReference>
<evidence type="ECO:0000313" key="4">
    <source>
        <dbReference type="Proteomes" id="UP000319663"/>
    </source>
</evidence>
<feature type="region of interest" description="Disordered" evidence="1">
    <location>
        <begin position="397"/>
        <end position="424"/>
    </location>
</feature>
<name>A0A507QZU0_MONPU</name>
<dbReference type="InterPro" id="IPR041800">
    <property type="entry name" value="ASCC2_CUE"/>
</dbReference>
<organism evidence="3 4">
    <name type="scientific">Monascus purpureus</name>
    <name type="common">Red mold</name>
    <name type="synonym">Monascus anka</name>
    <dbReference type="NCBI Taxonomy" id="5098"/>
    <lineage>
        <taxon>Eukaryota</taxon>
        <taxon>Fungi</taxon>
        <taxon>Dikarya</taxon>
        <taxon>Ascomycota</taxon>
        <taxon>Pezizomycotina</taxon>
        <taxon>Eurotiomycetes</taxon>
        <taxon>Eurotiomycetidae</taxon>
        <taxon>Eurotiales</taxon>
        <taxon>Aspergillaceae</taxon>
        <taxon>Monascus</taxon>
    </lineage>
</organism>
<feature type="region of interest" description="Disordered" evidence="1">
    <location>
        <begin position="306"/>
        <end position="326"/>
    </location>
</feature>
<reference evidence="3 4" key="1">
    <citation type="submission" date="2019-06" db="EMBL/GenBank/DDBJ databases">
        <title>Wine fermentation using esterase from Monascus purpureus.</title>
        <authorList>
            <person name="Geng C."/>
            <person name="Zhang Y."/>
        </authorList>
    </citation>
    <scope>NUCLEOTIDE SEQUENCE [LARGE SCALE GENOMIC DNA]</scope>
    <source>
        <strain evidence="3">HQ1</strain>
    </source>
</reference>
<dbReference type="PANTHER" id="PTHR21494">
    <property type="entry name" value="ACTIVATING SIGNAL COINTEGRATOR 1 COMPLEX SUBUNIT 2 ASC-1 COMPLEX SUBUNIT P100"/>
    <property type="match status" value="1"/>
</dbReference>
<gene>
    <name evidence="3" type="ORF">MPDQ_006036</name>
</gene>
<comment type="caution">
    <text evidence="3">The sequence shown here is derived from an EMBL/GenBank/DDBJ whole genome shotgun (WGS) entry which is preliminary data.</text>
</comment>
<protein>
    <recommendedName>
        <fullName evidence="2">CUE domain-containing protein</fullName>
    </recommendedName>
</protein>
<dbReference type="Gene3D" id="1.10.8.10">
    <property type="entry name" value="DNA helicase RuvA subunit, C-terminal domain"/>
    <property type="match status" value="1"/>
</dbReference>
<dbReference type="PANTHER" id="PTHR21494:SF0">
    <property type="entry name" value="ACTIVATING SIGNAL COINTEGRATOR 1 COMPLEX SUBUNIT 2"/>
    <property type="match status" value="1"/>
</dbReference>
<evidence type="ECO:0000313" key="3">
    <source>
        <dbReference type="EMBL" id="TQB73291.1"/>
    </source>
</evidence>
<dbReference type="InterPro" id="IPR052586">
    <property type="entry name" value="ASCC2"/>
</dbReference>
<proteinExistence type="predicted"/>
<dbReference type="InterPro" id="IPR009060">
    <property type="entry name" value="UBA-like_sf"/>
</dbReference>
<evidence type="ECO:0000256" key="1">
    <source>
        <dbReference type="SAM" id="MobiDB-lite"/>
    </source>
</evidence>
<feature type="compositionally biased region" description="Pro residues" evidence="1">
    <location>
        <begin position="406"/>
        <end position="415"/>
    </location>
</feature>
<dbReference type="CDD" id="cd14364">
    <property type="entry name" value="CUE_ASCC2"/>
    <property type="match status" value="1"/>
</dbReference>
<sequence length="716" mass="78545">MTEWPHLAPVPPPAVRNVLCSEEWEFCLQAWTTLIEIRLEASGKEFQEHAPEDESAVSFLSSFYDQLASSSSTDPGLYSGKARHLRKLCFLLSRRFLLDLPVLSGKLLDWRFLGDLCCCYPSSSALKKLLSETWDKDKNKDAITSSLENAKSLIVKRLSFPMKKPPNNLDVVSDIRKLTLLASILPGCGQVLMTGSDFLDTVSDTYLEQKTEGFRRILVANVYVGLTSLLKGPNANLSLLLDQLFSLKTAAGVGTPKVKKEPTLLSDLVCSSDLLGRLQRYLESFPQKRGQDLVFSLRSYQVESKPLHHRYQKQKKKTDKGKGRADDVPITEELHAHRMSLVTQVQDLFPDLGSAYVIRLFDFYGDNPETVVAHLLDDSLPPELKALDRHEQLATTHEIPHRDPLPPRPTPPEVPSPLSASPPLARRNAFDEDVDIAELARSGDDRVRSKLRFGRANPELTADDILADRSQHTVNKAAIISALAAFDSDDDERDDTYDVADVGGTVDGMAPGTDADADADMRNRRADEMDMVLFHAYKSSPALFARDSATRRSQPRASLKRETGMTDEAIEGWAVMLNRDPKRVSKLEHKLALASGGAAGGPGGGLQQPELRPTSYRKPGPGALEDESEGDADGAGEQNKAPSKGPSGRGRGSRGRGGGRRDGGRRGGGQGPGPSATEQNPALSRQRKEEHKASRANHNRRQQRAKKMARGGGMPG</sequence>
<feature type="region of interest" description="Disordered" evidence="1">
    <location>
        <begin position="594"/>
        <end position="716"/>
    </location>
</feature>
<dbReference type="PROSITE" id="PS51140">
    <property type="entry name" value="CUE"/>
    <property type="match status" value="1"/>
</dbReference>
<dbReference type="AlphaFoldDB" id="A0A507QZU0"/>
<dbReference type="SUPFAM" id="SSF46934">
    <property type="entry name" value="UBA-like"/>
    <property type="match status" value="1"/>
</dbReference>
<feature type="compositionally biased region" description="Basic residues" evidence="1">
    <location>
        <begin position="694"/>
        <end position="709"/>
    </location>
</feature>